<accession>A0A3B0VQK7</accession>
<reference evidence="1" key="1">
    <citation type="submission" date="2018-06" db="EMBL/GenBank/DDBJ databases">
        <authorList>
            <person name="Zhirakovskaya E."/>
        </authorList>
    </citation>
    <scope>NUCLEOTIDE SEQUENCE</scope>
</reference>
<feature type="non-terminal residue" evidence="1">
    <location>
        <position position="1"/>
    </location>
</feature>
<name>A0A3B0VQK7_9ZZZZ</name>
<gene>
    <name evidence="1" type="ORF">MNBD_GAMMA02-586</name>
</gene>
<dbReference type="EMBL" id="UOFA01000244">
    <property type="protein sequence ID" value="VAW45958.1"/>
    <property type="molecule type" value="Genomic_DNA"/>
</dbReference>
<sequence length="409" mass="46842">GFWVQNSWGEQWGKDGLAIWTYEDWQKNLQDAWVMRLALGTPQIWHLDSKNQVSYAAKIMASKKTNRAEIAGHFVHIDDGRFKDSDKYWSNLDDVKITTDLLAESKDYDHILLYAHGGLNSPDASAKRIESMKDVFKDNRIYPYHFMYDTGLKEELKDLIFRKKDPVEDRAGGVTDATDWLLEKLTRIPGRAFWREMKSGARLPFNKPGAGTQVLKLFLQALNKNNQARATDKHIQLHVVGHSTGAILLGWLLNRMSQLPTDSRHRISTVTLLAPAASIDFYTDHYQPALKSVAKTHGVDQLFIYNLSKQLELDDTVGPYRKSLLYLVSRAFEEKRKTPVLGMQKYADLLPNHNKLKSIVSDGVNGKEDLSWSETHGGFDNDVRTMNSLLQNMLKENPKRLFTEQDLDY</sequence>
<dbReference type="AlphaFoldDB" id="A0A3B0VQK7"/>
<evidence type="ECO:0008006" key="2">
    <source>
        <dbReference type="Google" id="ProtNLM"/>
    </source>
</evidence>
<organism evidence="1">
    <name type="scientific">hydrothermal vent metagenome</name>
    <dbReference type="NCBI Taxonomy" id="652676"/>
    <lineage>
        <taxon>unclassified sequences</taxon>
        <taxon>metagenomes</taxon>
        <taxon>ecological metagenomes</taxon>
    </lineage>
</organism>
<dbReference type="InterPro" id="IPR038765">
    <property type="entry name" value="Papain-like_cys_pep_sf"/>
</dbReference>
<protein>
    <recommendedName>
        <fullName evidence="2">Peptidase C1A papain C-terminal domain-containing protein</fullName>
    </recommendedName>
</protein>
<dbReference type="Gene3D" id="3.90.70.10">
    <property type="entry name" value="Cysteine proteinases"/>
    <property type="match status" value="1"/>
</dbReference>
<dbReference type="SUPFAM" id="SSF53474">
    <property type="entry name" value="alpha/beta-Hydrolases"/>
    <property type="match status" value="1"/>
</dbReference>
<proteinExistence type="predicted"/>
<evidence type="ECO:0000313" key="1">
    <source>
        <dbReference type="EMBL" id="VAW45958.1"/>
    </source>
</evidence>
<dbReference type="InterPro" id="IPR029058">
    <property type="entry name" value="AB_hydrolase_fold"/>
</dbReference>
<dbReference type="SUPFAM" id="SSF54001">
    <property type="entry name" value="Cysteine proteinases"/>
    <property type="match status" value="1"/>
</dbReference>